<dbReference type="InterPro" id="IPR000523">
    <property type="entry name" value="Mg_chelatse_chII-like_cat_dom"/>
</dbReference>
<accession>A0A6J4JEP1</accession>
<dbReference type="AlphaFoldDB" id="A0A6J4JEP1"/>
<protein>
    <recommendedName>
        <fullName evidence="4">Mg-protoporphyrin IX chelatase</fullName>
    </recommendedName>
</protein>
<keyword evidence="2" id="KW-0547">Nucleotide-binding</keyword>
<dbReference type="GO" id="GO:0005524">
    <property type="term" value="F:ATP binding"/>
    <property type="evidence" value="ECO:0007669"/>
    <property type="project" value="UniProtKB-KW"/>
</dbReference>
<feature type="compositionally biased region" description="Basic and acidic residues" evidence="5">
    <location>
        <begin position="375"/>
        <end position="389"/>
    </location>
</feature>
<gene>
    <name evidence="7" type="ORF">AVDCRST_MAG77-3630</name>
</gene>
<dbReference type="SMART" id="SM00382">
    <property type="entry name" value="AAA"/>
    <property type="match status" value="1"/>
</dbReference>
<evidence type="ECO:0000313" key="7">
    <source>
        <dbReference type="EMBL" id="CAA9277782.1"/>
    </source>
</evidence>
<evidence type="ECO:0000256" key="2">
    <source>
        <dbReference type="ARBA" id="ARBA00022741"/>
    </source>
</evidence>
<dbReference type="PANTHER" id="PTHR35023">
    <property type="entry name" value="CHELATASE-RELATED"/>
    <property type="match status" value="1"/>
</dbReference>
<dbReference type="SUPFAM" id="SSF52540">
    <property type="entry name" value="P-loop containing nucleoside triphosphate hydrolases"/>
    <property type="match status" value="1"/>
</dbReference>
<reference evidence="7" key="1">
    <citation type="submission" date="2020-02" db="EMBL/GenBank/DDBJ databases">
        <authorList>
            <person name="Meier V. D."/>
        </authorList>
    </citation>
    <scope>NUCLEOTIDE SEQUENCE</scope>
    <source>
        <strain evidence="7">AVDCRST_MAG77</strain>
    </source>
</reference>
<feature type="region of interest" description="Disordered" evidence="5">
    <location>
        <begin position="317"/>
        <end position="431"/>
    </location>
</feature>
<dbReference type="SUPFAM" id="SSF53300">
    <property type="entry name" value="vWA-like"/>
    <property type="match status" value="1"/>
</dbReference>
<dbReference type="InterPro" id="IPR052989">
    <property type="entry name" value="Mg-chelatase_DI-like"/>
</dbReference>
<dbReference type="PROSITE" id="PS50234">
    <property type="entry name" value="VWFA"/>
    <property type="match status" value="1"/>
</dbReference>
<dbReference type="EMBL" id="CADCTC010000197">
    <property type="protein sequence ID" value="CAA9277782.1"/>
    <property type="molecule type" value="Genomic_DNA"/>
</dbReference>
<dbReference type="InterPro" id="IPR027417">
    <property type="entry name" value="P-loop_NTPase"/>
</dbReference>
<evidence type="ECO:0000259" key="6">
    <source>
        <dbReference type="PROSITE" id="PS50234"/>
    </source>
</evidence>
<dbReference type="Gene3D" id="3.40.50.410">
    <property type="entry name" value="von Willebrand factor, type A domain"/>
    <property type="match status" value="1"/>
</dbReference>
<sequence>MRPAYPFSAIVGQEQLKRALLLNAVDPSIGGVLIQGEKGTAKSTAARALAALLPPILAVAGCPFQCAPDDPPESCPWCSERAAAGEARSAEQRPAPLVELPVAATEDRVAGSFSLEYAVRHGVRRFEPGLLAAANRGILYVDEVNLLPDHLIDAILDAAATGVHRVEREGISVAHAARFILVGTMNPEEGELRPQLLDRFGLAVAVTTPREPAARAAIVRSRIAYDADPAGFAARWADEETVLRERARQARALVHAVRMDDALLDLIGRICVAYEVDGLRADIVIYKAAAALAAMDGRDTATAADVRAAAELALPHRRRRQPFDESGFDPEPLDQLTGEHERDQVARGSSDGAGMSGPDGRDAAPDDGGIGSGEGSRDGADGPETEHDAAPVTTAATPHQNTRRTRSMPRPAPARGGRQGAASRERRGRYVTSRLFRGSSGDVAFDATLRAAATRPGDGKRAIRVQPSDLRQAVRESKRGRLLLFVVDASGSMAGQRRMALAKGAVQALLRGAYTSRDRVALIAFRGERAALVVPPTTSAILAGQRLAALPTGGRTPLAAALQLADQTLARQARSGAAGAAELGGLASAGAQVVVLVSDGRANVALAVGHGNPWTDALAAAGRLRARGVTALLVEPETGGGSGAGFTLGLTEALGDALGAELLRLHSPTPRGGEGDDGAHAAQLVAALRQARPRGVARWV</sequence>
<dbReference type="Gene3D" id="3.40.50.300">
    <property type="entry name" value="P-loop containing nucleotide triphosphate hydrolases"/>
    <property type="match status" value="1"/>
</dbReference>
<dbReference type="Gene3D" id="1.10.8.80">
    <property type="entry name" value="Magnesium chelatase subunit I, C-Terminal domain"/>
    <property type="match status" value="1"/>
</dbReference>
<dbReference type="InterPro" id="IPR003593">
    <property type="entry name" value="AAA+_ATPase"/>
</dbReference>
<evidence type="ECO:0000256" key="1">
    <source>
        <dbReference type="ARBA" id="ARBA00005799"/>
    </source>
</evidence>
<evidence type="ECO:0000256" key="4">
    <source>
        <dbReference type="ARBA" id="ARBA00030759"/>
    </source>
</evidence>
<dbReference type="InterPro" id="IPR036465">
    <property type="entry name" value="vWFA_dom_sf"/>
</dbReference>
<dbReference type="Pfam" id="PF01078">
    <property type="entry name" value="Mg_chelatase"/>
    <property type="match status" value="1"/>
</dbReference>
<feature type="domain" description="VWFA" evidence="6">
    <location>
        <begin position="482"/>
        <end position="634"/>
    </location>
</feature>
<comment type="similarity">
    <text evidence="1">Belongs to the Mg-chelatase subunits D/I family.</text>
</comment>
<name>A0A6J4JEP1_9CHLR</name>
<feature type="compositionally biased region" description="Low complexity" evidence="5">
    <location>
        <begin position="413"/>
        <end position="422"/>
    </location>
</feature>
<dbReference type="InterPro" id="IPR002035">
    <property type="entry name" value="VWF_A"/>
</dbReference>
<keyword evidence="3" id="KW-0067">ATP-binding</keyword>
<organism evidence="7">
    <name type="scientific">uncultured Chloroflexota bacterium</name>
    <dbReference type="NCBI Taxonomy" id="166587"/>
    <lineage>
        <taxon>Bacteria</taxon>
        <taxon>Bacillati</taxon>
        <taxon>Chloroflexota</taxon>
        <taxon>environmental samples</taxon>
    </lineage>
</organism>
<dbReference type="InterPro" id="IPR041628">
    <property type="entry name" value="ChlI/MoxR_AAA_lid"/>
</dbReference>
<dbReference type="CDD" id="cd00009">
    <property type="entry name" value="AAA"/>
    <property type="match status" value="1"/>
</dbReference>
<dbReference type="PANTHER" id="PTHR35023:SF1">
    <property type="entry name" value="MG-PROTOPORPHYRIN IX CHELATASE"/>
    <property type="match status" value="1"/>
</dbReference>
<dbReference type="Pfam" id="PF17863">
    <property type="entry name" value="AAA_lid_2"/>
    <property type="match status" value="1"/>
</dbReference>
<proteinExistence type="inferred from homology"/>
<dbReference type="SMART" id="SM00327">
    <property type="entry name" value="VWA"/>
    <property type="match status" value="1"/>
</dbReference>
<evidence type="ECO:0000256" key="3">
    <source>
        <dbReference type="ARBA" id="ARBA00022840"/>
    </source>
</evidence>
<dbReference type="Pfam" id="PF13519">
    <property type="entry name" value="VWA_2"/>
    <property type="match status" value="1"/>
</dbReference>
<evidence type="ECO:0000256" key="5">
    <source>
        <dbReference type="SAM" id="MobiDB-lite"/>
    </source>
</evidence>